<organism evidence="1 2">
    <name type="scientific">Roseburia inulinivorans DSM 16841</name>
    <dbReference type="NCBI Taxonomy" id="622312"/>
    <lineage>
        <taxon>Bacteria</taxon>
        <taxon>Bacillati</taxon>
        <taxon>Bacillota</taxon>
        <taxon>Clostridia</taxon>
        <taxon>Lachnospirales</taxon>
        <taxon>Lachnospiraceae</taxon>
        <taxon>Roseburia</taxon>
    </lineage>
</organism>
<evidence type="ECO:0000313" key="2">
    <source>
        <dbReference type="Proteomes" id="UP000003561"/>
    </source>
</evidence>
<dbReference type="Pfam" id="PF00106">
    <property type="entry name" value="adh_short"/>
    <property type="match status" value="1"/>
</dbReference>
<evidence type="ECO:0000313" key="1">
    <source>
        <dbReference type="EMBL" id="EEG92841.1"/>
    </source>
</evidence>
<dbReference type="AlphaFoldDB" id="C0FWZ4"/>
<dbReference type="InterPro" id="IPR002347">
    <property type="entry name" value="SDR_fam"/>
</dbReference>
<dbReference type="Proteomes" id="UP000003561">
    <property type="component" value="Unassembled WGS sequence"/>
</dbReference>
<name>C0FWZ4_9FIRM</name>
<gene>
    <name evidence="1" type="ORF">ROSEINA2194_03274</name>
</gene>
<comment type="caution">
    <text evidence="1">The sequence shown here is derived from an EMBL/GenBank/DDBJ whole genome shotgun (WGS) entry which is preliminary data.</text>
</comment>
<dbReference type="Gene3D" id="3.40.50.720">
    <property type="entry name" value="NAD(P)-binding Rossmann-like Domain"/>
    <property type="match status" value="1"/>
</dbReference>
<proteinExistence type="predicted"/>
<sequence length="55" mass="5989">MERKKVYNGDFCDMKKVCVVTGGGSGIGFAAAKEAAKKGYYVMIVGRNEKNLQVQ</sequence>
<reference evidence="1 2" key="2">
    <citation type="submission" date="2009-03" db="EMBL/GenBank/DDBJ databases">
        <title>Draft genome sequence of Roseburia inulinivorans (DSM 16841).</title>
        <authorList>
            <person name="Sudarsanam P."/>
            <person name="Ley R."/>
            <person name="Guruge J."/>
            <person name="Turnbaugh P.J."/>
            <person name="Mahowald M."/>
            <person name="Liep D."/>
            <person name="Gordon J."/>
        </authorList>
    </citation>
    <scope>NUCLEOTIDE SEQUENCE [LARGE SCALE GENOMIC DNA]</scope>
    <source>
        <strain evidence="1 2">DSM 16841</strain>
    </source>
</reference>
<reference evidence="1 2" key="1">
    <citation type="submission" date="2009-02" db="EMBL/GenBank/DDBJ databases">
        <authorList>
            <person name="Fulton L."/>
            <person name="Clifton S."/>
            <person name="Fulton B."/>
            <person name="Xu J."/>
            <person name="Minx P."/>
            <person name="Pepin K.H."/>
            <person name="Johnson M."/>
            <person name="Bhonagiri V."/>
            <person name="Nash W.E."/>
            <person name="Mardis E.R."/>
            <person name="Wilson R.K."/>
        </authorList>
    </citation>
    <scope>NUCLEOTIDE SEQUENCE [LARGE SCALE GENOMIC DNA]</scope>
    <source>
        <strain evidence="1 2">DSM 16841</strain>
    </source>
</reference>
<dbReference type="EMBL" id="ACFY01000140">
    <property type="protein sequence ID" value="EEG92841.1"/>
    <property type="molecule type" value="Genomic_DNA"/>
</dbReference>
<dbReference type="InterPro" id="IPR036291">
    <property type="entry name" value="NAD(P)-bd_dom_sf"/>
</dbReference>
<protein>
    <recommendedName>
        <fullName evidence="3">Oxidoreductase, short chain dehydrogenase/reductase family protein</fullName>
    </recommendedName>
</protein>
<evidence type="ECO:0008006" key="3">
    <source>
        <dbReference type="Google" id="ProtNLM"/>
    </source>
</evidence>
<accession>C0FWZ4</accession>
<dbReference type="SUPFAM" id="SSF51735">
    <property type="entry name" value="NAD(P)-binding Rossmann-fold domains"/>
    <property type="match status" value="1"/>
</dbReference>